<evidence type="ECO:0000256" key="2">
    <source>
        <dbReference type="SAM" id="SignalP"/>
    </source>
</evidence>
<sequence>MVRLVFFFFLVRIVYPAGAQPASPLDRLVSVDARNERLADVLRAMSQQANFGFSYNPAVVNDTRTVTLRLSKQPVRVVLGRLFDGQTVSWKVRGNHVLLLGEGETRKEPSHFFLDGYIIDEQTGNRIGAASVYERTSLASTVSNPYGYYRLKLARDLPTNARVEVRKRLYAGESVTLGARQSRTVDVRLRPLPTPPAPATVAANNTPPPPAPIATRQPPVAADTTPTDLANRAPTLPPPPADSVSDTNRRTGWDQTLRSLERAYEVARQIIHRQNLDADTLYRPFQISLLPYIGSNHRLSNHVINHLSINLFSGTALGVTGIEVGGFMNHIRGNVQGVQLAGFANFVGHNVYGFQSAGFLNQTKGDVEGGQAAGFMNGVRGNVSGLQLAGFLNLVRGKATHSLQAAGWANKTEGDANRVIQLAGFSNRTRDLSNGLQVAGFINHARVVRRGVQIAPINVADSSGSVPIGLLSFVRQNGFRRFEVSANETFPVNLSYRTGVRRFYNLLTVGAKPMDLTGSPVWQAGYGVGTAFGLGRTWLVSVDVSSHAVWNSRTEVLFDNWKPALLLRGTPTLEKRFGRLALAAGPSVVFYHLSNATNPLQNTRLLISDSPAVDQLTFSNRNWTSWIGWQAGLRWTN</sequence>
<dbReference type="RefSeq" id="WP_152122822.1">
    <property type="nucleotide sequence ID" value="NZ_WELI01000001.1"/>
</dbReference>
<protein>
    <submittedName>
        <fullName evidence="3">Uncharacterized protein</fullName>
    </submittedName>
</protein>
<proteinExistence type="predicted"/>
<name>A0A7J5U5B6_9BACT</name>
<evidence type="ECO:0000313" key="4">
    <source>
        <dbReference type="Proteomes" id="UP000488299"/>
    </source>
</evidence>
<dbReference type="EMBL" id="WELI01000001">
    <property type="protein sequence ID" value="KAB7733028.1"/>
    <property type="molecule type" value="Genomic_DNA"/>
</dbReference>
<dbReference type="Proteomes" id="UP000488299">
    <property type="component" value="Unassembled WGS sequence"/>
</dbReference>
<accession>A0A7J5U5B6</accession>
<evidence type="ECO:0000313" key="3">
    <source>
        <dbReference type="EMBL" id="KAB7733028.1"/>
    </source>
</evidence>
<dbReference type="Gene3D" id="2.60.40.1120">
    <property type="entry name" value="Carboxypeptidase-like, regulatory domain"/>
    <property type="match status" value="1"/>
</dbReference>
<keyword evidence="4" id="KW-1185">Reference proteome</keyword>
<comment type="caution">
    <text evidence="3">The sequence shown here is derived from an EMBL/GenBank/DDBJ whole genome shotgun (WGS) entry which is preliminary data.</text>
</comment>
<keyword evidence="2" id="KW-0732">Signal</keyword>
<evidence type="ECO:0000256" key="1">
    <source>
        <dbReference type="SAM" id="MobiDB-lite"/>
    </source>
</evidence>
<dbReference type="AlphaFoldDB" id="A0A7J5U5B6"/>
<organism evidence="3 4">
    <name type="scientific">Rudanella paleaurantiibacter</name>
    <dbReference type="NCBI Taxonomy" id="2614655"/>
    <lineage>
        <taxon>Bacteria</taxon>
        <taxon>Pseudomonadati</taxon>
        <taxon>Bacteroidota</taxon>
        <taxon>Cytophagia</taxon>
        <taxon>Cytophagales</taxon>
        <taxon>Cytophagaceae</taxon>
        <taxon>Rudanella</taxon>
    </lineage>
</organism>
<feature type="region of interest" description="Disordered" evidence="1">
    <location>
        <begin position="189"/>
        <end position="249"/>
    </location>
</feature>
<reference evidence="3 4" key="1">
    <citation type="submission" date="2019-10" db="EMBL/GenBank/DDBJ databases">
        <title>Rudanella paleaurantiibacter sp. nov., isolated from sludge.</title>
        <authorList>
            <person name="Xu S.Q."/>
        </authorList>
    </citation>
    <scope>NUCLEOTIDE SEQUENCE [LARGE SCALE GENOMIC DNA]</scope>
    <source>
        <strain evidence="3 4">HX-22-17</strain>
    </source>
</reference>
<gene>
    <name evidence="3" type="ORF">F5984_03555</name>
</gene>
<feature type="chain" id="PRO_5029493956" evidence="2">
    <location>
        <begin position="20"/>
        <end position="637"/>
    </location>
</feature>
<feature type="signal peptide" evidence="2">
    <location>
        <begin position="1"/>
        <end position="19"/>
    </location>
</feature>